<dbReference type="GO" id="GO:0010181">
    <property type="term" value="F:FMN binding"/>
    <property type="evidence" value="ECO:0007669"/>
    <property type="project" value="InterPro"/>
</dbReference>
<proteinExistence type="inferred from homology"/>
<dbReference type="InterPro" id="IPR012349">
    <property type="entry name" value="Split_barrel_FMN-bd"/>
</dbReference>
<dbReference type="PANTHER" id="PTHR30466:SF11">
    <property type="entry name" value="FLAVIN-DEPENDENT MONOOXYGENASE, REDUCTASE SUBUNIT HSAB"/>
    <property type="match status" value="1"/>
</dbReference>
<gene>
    <name evidence="4" type="ORF">IPL58_12725</name>
</gene>
<reference evidence="4" key="1">
    <citation type="submission" date="2020-10" db="EMBL/GenBank/DDBJ databases">
        <title>Connecting structure to function with the recovery of over 1000 high-quality activated sludge metagenome-assembled genomes encoding full-length rRNA genes using long-read sequencing.</title>
        <authorList>
            <person name="Singleton C.M."/>
            <person name="Petriglieri F."/>
            <person name="Kristensen J.M."/>
            <person name="Kirkegaard R.H."/>
            <person name="Michaelsen T.Y."/>
            <person name="Andersen M.H."/>
            <person name="Karst S.M."/>
            <person name="Dueholm M.S."/>
            <person name="Nielsen P.H."/>
            <person name="Albertsen M."/>
        </authorList>
    </citation>
    <scope>NUCLEOTIDE SEQUENCE</scope>
    <source>
        <strain evidence="4">Hirt_18-Q3-R61-65_BATAC.395</strain>
    </source>
</reference>
<accession>A0A9D7K1U0</accession>
<organism evidence="4 5">
    <name type="scientific">Candidatus Proximibacter danicus</name>
    <dbReference type="NCBI Taxonomy" id="2954365"/>
    <lineage>
        <taxon>Bacteria</taxon>
        <taxon>Pseudomonadati</taxon>
        <taxon>Pseudomonadota</taxon>
        <taxon>Betaproteobacteria</taxon>
        <taxon>Candidatus Proximibacter</taxon>
    </lineage>
</organism>
<keyword evidence="2" id="KW-0560">Oxidoreductase</keyword>
<dbReference type="Gene3D" id="2.30.110.10">
    <property type="entry name" value="Electron Transport, Fmn-binding Protein, Chain A"/>
    <property type="match status" value="1"/>
</dbReference>
<dbReference type="AlphaFoldDB" id="A0A9D7K1U0"/>
<evidence type="ECO:0000259" key="3">
    <source>
        <dbReference type="SMART" id="SM00903"/>
    </source>
</evidence>
<feature type="domain" description="Flavin reductase like" evidence="3">
    <location>
        <begin position="42"/>
        <end position="186"/>
    </location>
</feature>
<name>A0A9D7K1U0_9PROT</name>
<evidence type="ECO:0000256" key="2">
    <source>
        <dbReference type="ARBA" id="ARBA00023002"/>
    </source>
</evidence>
<evidence type="ECO:0000313" key="4">
    <source>
        <dbReference type="EMBL" id="MBK8524860.1"/>
    </source>
</evidence>
<comment type="similarity">
    <text evidence="1">Belongs to the non-flavoprotein flavin reductase family.</text>
</comment>
<dbReference type="InterPro" id="IPR050268">
    <property type="entry name" value="NADH-dep_flavin_reductase"/>
</dbReference>
<dbReference type="Pfam" id="PF01613">
    <property type="entry name" value="Flavin_Reduct"/>
    <property type="match status" value="1"/>
</dbReference>
<evidence type="ECO:0000256" key="1">
    <source>
        <dbReference type="ARBA" id="ARBA00008898"/>
    </source>
</evidence>
<dbReference type="PANTHER" id="PTHR30466">
    <property type="entry name" value="FLAVIN REDUCTASE"/>
    <property type="match status" value="1"/>
</dbReference>
<protein>
    <submittedName>
        <fullName evidence="4">Flavin reductase family protein</fullName>
    </submittedName>
</protein>
<dbReference type="GO" id="GO:0042602">
    <property type="term" value="F:riboflavin reductase (NADPH) activity"/>
    <property type="evidence" value="ECO:0007669"/>
    <property type="project" value="TreeGrafter"/>
</dbReference>
<sequence>MSANPARSLEQNHLPCPSCDEGVAVEGVPAKVFDCREFRAALGSFATGIAVVTACAPDGSFVGLTVNSFNSVSLEPPLVLWSLDLGSPSLEAFSAASHYAVNILAADQGELSQRFATRLDDKFGDLEICAGAGGVPLLHGCCAWFECANEVQYPGGDHRIFVGRVERFTSDLARAPLVYHGGRYRQLARDEG</sequence>
<comment type="caution">
    <text evidence="4">The sequence shown here is derived from an EMBL/GenBank/DDBJ whole genome shotgun (WGS) entry which is preliminary data.</text>
</comment>
<dbReference type="Proteomes" id="UP000886689">
    <property type="component" value="Unassembled WGS sequence"/>
</dbReference>
<dbReference type="SMART" id="SM00903">
    <property type="entry name" value="Flavin_Reduct"/>
    <property type="match status" value="1"/>
</dbReference>
<dbReference type="EMBL" id="JADJUC010000015">
    <property type="protein sequence ID" value="MBK8524860.1"/>
    <property type="molecule type" value="Genomic_DNA"/>
</dbReference>
<dbReference type="InterPro" id="IPR002563">
    <property type="entry name" value="Flavin_Rdtase-like_dom"/>
</dbReference>
<evidence type="ECO:0000313" key="5">
    <source>
        <dbReference type="Proteomes" id="UP000886689"/>
    </source>
</evidence>
<dbReference type="SUPFAM" id="SSF50475">
    <property type="entry name" value="FMN-binding split barrel"/>
    <property type="match status" value="1"/>
</dbReference>